<evidence type="ECO:0000313" key="8">
    <source>
        <dbReference type="EMBL" id="KIO29755.1"/>
    </source>
</evidence>
<feature type="transmembrane region" description="Helical" evidence="6">
    <location>
        <begin position="88"/>
        <end position="110"/>
    </location>
</feature>
<feature type="transmembrane region" description="Helical" evidence="6">
    <location>
        <begin position="116"/>
        <end position="138"/>
    </location>
</feature>
<dbReference type="Proteomes" id="UP000054248">
    <property type="component" value="Unassembled WGS sequence"/>
</dbReference>
<dbReference type="STRING" id="1051891.A0A0C3QET0"/>
<dbReference type="Gene3D" id="1.20.1250.20">
    <property type="entry name" value="MFS general substrate transporter like domains"/>
    <property type="match status" value="1"/>
</dbReference>
<evidence type="ECO:0000313" key="9">
    <source>
        <dbReference type="Proteomes" id="UP000054248"/>
    </source>
</evidence>
<proteinExistence type="predicted"/>
<evidence type="ECO:0000256" key="4">
    <source>
        <dbReference type="ARBA" id="ARBA00022989"/>
    </source>
</evidence>
<dbReference type="PROSITE" id="PS50850">
    <property type="entry name" value="MFS"/>
    <property type="match status" value="1"/>
</dbReference>
<keyword evidence="2" id="KW-0813">Transport</keyword>
<evidence type="ECO:0000259" key="7">
    <source>
        <dbReference type="PROSITE" id="PS50850"/>
    </source>
</evidence>
<dbReference type="GO" id="GO:0046943">
    <property type="term" value="F:carboxylic acid transmembrane transporter activity"/>
    <property type="evidence" value="ECO:0007669"/>
    <property type="project" value="TreeGrafter"/>
</dbReference>
<dbReference type="PANTHER" id="PTHR23508">
    <property type="entry name" value="CARBOXYLIC ACID TRANSPORTER PROTEIN HOMOLOG"/>
    <property type="match status" value="1"/>
</dbReference>
<dbReference type="AlphaFoldDB" id="A0A0C3QET0"/>
<keyword evidence="5 6" id="KW-0472">Membrane</keyword>
<feature type="transmembrane region" description="Helical" evidence="6">
    <location>
        <begin position="62"/>
        <end position="81"/>
    </location>
</feature>
<reference evidence="9" key="2">
    <citation type="submission" date="2015-01" db="EMBL/GenBank/DDBJ databases">
        <title>Evolutionary Origins and Diversification of the Mycorrhizal Mutualists.</title>
        <authorList>
            <consortium name="DOE Joint Genome Institute"/>
            <consortium name="Mycorrhizal Genomics Consortium"/>
            <person name="Kohler A."/>
            <person name="Kuo A."/>
            <person name="Nagy L.G."/>
            <person name="Floudas D."/>
            <person name="Copeland A."/>
            <person name="Barry K.W."/>
            <person name="Cichocki N."/>
            <person name="Veneault-Fourrey C."/>
            <person name="LaButti K."/>
            <person name="Lindquist E.A."/>
            <person name="Lipzen A."/>
            <person name="Lundell T."/>
            <person name="Morin E."/>
            <person name="Murat C."/>
            <person name="Riley R."/>
            <person name="Ohm R."/>
            <person name="Sun H."/>
            <person name="Tunlid A."/>
            <person name="Henrissat B."/>
            <person name="Grigoriev I.V."/>
            <person name="Hibbett D.S."/>
            <person name="Martin F."/>
        </authorList>
    </citation>
    <scope>NUCLEOTIDE SEQUENCE [LARGE SCALE GENOMIC DNA]</scope>
    <source>
        <strain evidence="9">MUT 4182</strain>
    </source>
</reference>
<feature type="transmembrane region" description="Helical" evidence="6">
    <location>
        <begin position="420"/>
        <end position="440"/>
    </location>
</feature>
<reference evidence="8 9" key="1">
    <citation type="submission" date="2014-04" db="EMBL/GenBank/DDBJ databases">
        <authorList>
            <consortium name="DOE Joint Genome Institute"/>
            <person name="Kuo A."/>
            <person name="Girlanda M."/>
            <person name="Perotto S."/>
            <person name="Kohler A."/>
            <person name="Nagy L.G."/>
            <person name="Floudas D."/>
            <person name="Copeland A."/>
            <person name="Barry K.W."/>
            <person name="Cichocki N."/>
            <person name="Veneault-Fourrey C."/>
            <person name="LaButti K."/>
            <person name="Lindquist E.A."/>
            <person name="Lipzen A."/>
            <person name="Lundell T."/>
            <person name="Morin E."/>
            <person name="Murat C."/>
            <person name="Sun H."/>
            <person name="Tunlid A."/>
            <person name="Henrissat B."/>
            <person name="Grigoriev I.V."/>
            <person name="Hibbett D.S."/>
            <person name="Martin F."/>
            <person name="Nordberg H.P."/>
            <person name="Cantor M.N."/>
            <person name="Hua S.X."/>
        </authorList>
    </citation>
    <scope>NUCLEOTIDE SEQUENCE [LARGE SCALE GENOMIC DNA]</scope>
    <source>
        <strain evidence="8 9">MUT 4182</strain>
    </source>
</reference>
<dbReference type="Pfam" id="PF00083">
    <property type="entry name" value="Sugar_tr"/>
    <property type="match status" value="2"/>
</dbReference>
<dbReference type="FunFam" id="1.20.1250.20:FF:000140">
    <property type="entry name" value="Putative MFS phospholipid transporter"/>
    <property type="match status" value="1"/>
</dbReference>
<evidence type="ECO:0000256" key="5">
    <source>
        <dbReference type="ARBA" id="ARBA00023136"/>
    </source>
</evidence>
<dbReference type="InterPro" id="IPR005828">
    <property type="entry name" value="MFS_sugar_transport-like"/>
</dbReference>
<name>A0A0C3QET0_9AGAM</name>
<evidence type="ECO:0000256" key="6">
    <source>
        <dbReference type="SAM" id="Phobius"/>
    </source>
</evidence>
<dbReference type="EMBL" id="KN822979">
    <property type="protein sequence ID" value="KIO29755.1"/>
    <property type="molecule type" value="Genomic_DNA"/>
</dbReference>
<dbReference type="GO" id="GO:0005886">
    <property type="term" value="C:plasma membrane"/>
    <property type="evidence" value="ECO:0007669"/>
    <property type="project" value="TreeGrafter"/>
</dbReference>
<feature type="transmembrane region" description="Helical" evidence="6">
    <location>
        <begin position="321"/>
        <end position="341"/>
    </location>
</feature>
<dbReference type="PANTHER" id="PTHR23508:SF10">
    <property type="entry name" value="CARBOXYLIC ACID TRANSPORTER PROTEIN HOMOLOG"/>
    <property type="match status" value="1"/>
</dbReference>
<dbReference type="InterPro" id="IPR036259">
    <property type="entry name" value="MFS_trans_sf"/>
</dbReference>
<dbReference type="InterPro" id="IPR020846">
    <property type="entry name" value="MFS_dom"/>
</dbReference>
<feature type="domain" description="Major facilitator superfamily (MFS) profile" evidence="7">
    <location>
        <begin position="18"/>
        <end position="444"/>
    </location>
</feature>
<keyword evidence="9" id="KW-1185">Reference proteome</keyword>
<dbReference type="HOGENOM" id="CLU_001265_46_12_1"/>
<feature type="transmembrane region" description="Helical" evidence="6">
    <location>
        <begin position="288"/>
        <end position="309"/>
    </location>
</feature>
<organism evidence="8 9">
    <name type="scientific">Tulasnella calospora MUT 4182</name>
    <dbReference type="NCBI Taxonomy" id="1051891"/>
    <lineage>
        <taxon>Eukaryota</taxon>
        <taxon>Fungi</taxon>
        <taxon>Dikarya</taxon>
        <taxon>Basidiomycota</taxon>
        <taxon>Agaricomycotina</taxon>
        <taxon>Agaricomycetes</taxon>
        <taxon>Cantharellales</taxon>
        <taxon>Tulasnellaceae</taxon>
        <taxon>Tulasnella</taxon>
    </lineage>
</organism>
<evidence type="ECO:0000256" key="3">
    <source>
        <dbReference type="ARBA" id="ARBA00022692"/>
    </source>
</evidence>
<feature type="transmembrane region" description="Helical" evidence="6">
    <location>
        <begin position="194"/>
        <end position="215"/>
    </location>
</feature>
<accession>A0A0C3QET0</accession>
<keyword evidence="3 6" id="KW-0812">Transmembrane</keyword>
<feature type="transmembrane region" description="Helical" evidence="6">
    <location>
        <begin position="385"/>
        <end position="408"/>
    </location>
</feature>
<sequence>MDDTVQPTPRRGLGKVGLIFACGTALFSDGYQNGVIGTVNTLIKIIYKDTPGLNLKHYTTTFSSLAFAGTFAGMLIFGLLSDRIGRKFGMILATLIVFLFAALSAGAYGAGGSVGGMLAALSAYRFLIGIGIGAEYPAGSVAAAENTEDPGIKSSSQHMLFALATDVMIDWGFVISAFTPLVLLWIFGEDHLRIVWRGSLALGTIPPLLVLYWRVRMHEPERFRKESMNRVGWKDYPVRLIVKRYWLRFIAVSLTWFIYCFITYPLGIYSSTITTTIIGDSAPLTTSLGWNVVINLFYIPGCMIGAVIVDKEALIRTYGIDSALVLQGIFGFAMSGAYTYLATPSHIAGFTIMYGLFLSLGELGPGICLGLLASKSSPTAFRGMFYGGAAAIGKVGAFAGTWAFPAIIDRFPAGPQQDSGPFWIGSGLSILSAAITFFFIPEVPENHMTNEDVKFREYLKANGFDVSLMGLKDEGTVESHIAEDKDEVVDVVRDASSEEDEKKGAEAV</sequence>
<evidence type="ECO:0000256" key="2">
    <source>
        <dbReference type="ARBA" id="ARBA00022448"/>
    </source>
</evidence>
<gene>
    <name evidence="8" type="ORF">M407DRAFT_21177</name>
</gene>
<dbReference type="OrthoDB" id="2261376at2759"/>
<dbReference type="SUPFAM" id="SSF103473">
    <property type="entry name" value="MFS general substrate transporter"/>
    <property type="match status" value="1"/>
</dbReference>
<protein>
    <recommendedName>
        <fullName evidence="7">Major facilitator superfamily (MFS) profile domain-containing protein</fullName>
    </recommendedName>
</protein>
<evidence type="ECO:0000256" key="1">
    <source>
        <dbReference type="ARBA" id="ARBA00004141"/>
    </source>
</evidence>
<feature type="transmembrane region" description="Helical" evidence="6">
    <location>
        <begin position="347"/>
        <end position="373"/>
    </location>
</feature>
<feature type="transmembrane region" description="Helical" evidence="6">
    <location>
        <begin position="159"/>
        <end position="188"/>
    </location>
</feature>
<feature type="transmembrane region" description="Helical" evidence="6">
    <location>
        <begin position="245"/>
        <end position="268"/>
    </location>
</feature>
<comment type="subcellular location">
    <subcellularLocation>
        <location evidence="1">Membrane</location>
        <topology evidence="1">Multi-pass membrane protein</topology>
    </subcellularLocation>
</comment>
<keyword evidence="4 6" id="KW-1133">Transmembrane helix</keyword>